<dbReference type="Proteomes" id="UP001204798">
    <property type="component" value="Unassembled WGS sequence"/>
</dbReference>
<feature type="coiled-coil region" evidence="1">
    <location>
        <begin position="244"/>
        <end position="271"/>
    </location>
</feature>
<sequence>MSDCKIWCDWGMTAAAAFCLSNFLALKQNCCGYQWLFRSAFEEAIGMLPLWFALVLIGGWQQNRNIALHCPYTLQPAPNYRYCTDPNDRIQLTDGQYTKGYFWTQRSTVGWRNASPVFIVVDLKRNAPIAGASFNTAAGVAGVEFPAAIWVLVSEDGKRWREVGDLVKAGNEQNGPPPSQGYAVHRFWTDRWQTRGRFVAFVVIPQGSFCFVDEIEVYEGEASWTAQPLVGEEVTDLKVFVQKKEIERCALRRLRSDLEALKQLVERANLDEAKKSALKSQLDELAATFPRDFRINDPTSFRTILPLNEWHARLLKVQAQLWKARHVPNFTAFVASSPYDPLPYLTDEPVPKLSQRRTKLLLPGLILLRNETRPIAINIVNARDHPVTVQVKVTGLPDSIAVKVCHAVWTDTKEGIPIAAALLEGDQFIVPTGMVGQAWLSVKATKKALKGEYEGKVFVTSDAGDRMTIAMKVIVVPLTLPDHPSLHVGGWDYTDVDERYGVKPKNRSAFIAHLRERFVDIPWASRFVLPAGKFDESGRMVEPPDTSAFDRWLERWKGASRFYVFVNAGETFEGSKVGTPEFERKVGEWISFWWKHAQKRGLKKGQFGVLLVDEPHTPEQDALTIAWAKAIKKAAPDVVIWVDPTWGEPQKMNPQLPEIVDVLCPQRAIWLRNPKAHEEFYLGWRDKGKRLALYSCSGPSKLLDPHAYYRLQAWHCFAIGADEMFFWAFGDNAGNSCWNAYLDPRNCYTPLFLAPDSVTAAKHMEAIRDGVQDYEILKMLRRFAKTEKGALKAEAEKLLTEGLRKVLEPIGINELRWHVDKDRTSADRLREQAIRLMVVDVFKDYPIIH</sequence>
<evidence type="ECO:0000313" key="3">
    <source>
        <dbReference type="Proteomes" id="UP001204798"/>
    </source>
</evidence>
<reference evidence="2 3" key="1">
    <citation type="submission" date="2022-08" db="EMBL/GenBank/DDBJ databases">
        <title>Bacterial and archaeal communities from various locations to study Microbial Dark Matter (Phase II).</title>
        <authorList>
            <person name="Stepanauskas R."/>
        </authorList>
    </citation>
    <scope>NUCLEOTIDE SEQUENCE [LARGE SCALE GENOMIC DNA]</scope>
    <source>
        <strain evidence="2 3">PD1</strain>
    </source>
</reference>
<organism evidence="2 3">
    <name type="scientific">Candidatus Fervidibacter sacchari</name>
    <dbReference type="NCBI Taxonomy" id="1448929"/>
    <lineage>
        <taxon>Bacteria</taxon>
        <taxon>Candidatus Fervidibacterota</taxon>
        <taxon>Candidatus Fervidibacter</taxon>
    </lineage>
</organism>
<comment type="caution">
    <text evidence="2">The sequence shown here is derived from an EMBL/GenBank/DDBJ whole genome shotgun (WGS) entry which is preliminary data.</text>
</comment>
<dbReference type="RefSeq" id="WP_259100599.1">
    <property type="nucleotide sequence ID" value="NZ_CP130454.1"/>
</dbReference>
<name>A0ABT2ES16_9BACT</name>
<gene>
    <name evidence="2" type="ORF">M2350_003090</name>
</gene>
<evidence type="ECO:0008006" key="4">
    <source>
        <dbReference type="Google" id="ProtNLM"/>
    </source>
</evidence>
<dbReference type="Gene3D" id="2.60.120.260">
    <property type="entry name" value="Galactose-binding domain-like"/>
    <property type="match status" value="1"/>
</dbReference>
<evidence type="ECO:0000256" key="1">
    <source>
        <dbReference type="SAM" id="Coils"/>
    </source>
</evidence>
<evidence type="ECO:0000313" key="2">
    <source>
        <dbReference type="EMBL" id="MCS3920655.1"/>
    </source>
</evidence>
<accession>A0ABT2ES16</accession>
<keyword evidence="1" id="KW-0175">Coiled coil</keyword>
<keyword evidence="3" id="KW-1185">Reference proteome</keyword>
<protein>
    <recommendedName>
        <fullName evidence="4">F5/8 type C domain-containing protein</fullName>
    </recommendedName>
</protein>
<dbReference type="EMBL" id="JANUCP010000006">
    <property type="protein sequence ID" value="MCS3920655.1"/>
    <property type="molecule type" value="Genomic_DNA"/>
</dbReference>
<proteinExistence type="predicted"/>